<evidence type="ECO:0000259" key="3">
    <source>
        <dbReference type="SMART" id="SM01010"/>
    </source>
</evidence>
<gene>
    <name evidence="4" type="ORF">R3P38DRAFT_2532935</name>
</gene>
<dbReference type="CDD" id="cd02859">
    <property type="entry name" value="E_set_AMPKbeta_like_N"/>
    <property type="match status" value="1"/>
</dbReference>
<feature type="compositionally biased region" description="Low complexity" evidence="2">
    <location>
        <begin position="101"/>
        <end position="116"/>
    </location>
</feature>
<feature type="compositionally biased region" description="Basic residues" evidence="2">
    <location>
        <begin position="214"/>
        <end position="229"/>
    </location>
</feature>
<feature type="compositionally biased region" description="Low complexity" evidence="2">
    <location>
        <begin position="1"/>
        <end position="21"/>
    </location>
</feature>
<keyword evidence="5" id="KW-1185">Reference proteome</keyword>
<dbReference type="Pfam" id="PF16561">
    <property type="entry name" value="AMPK1_CBM"/>
    <property type="match status" value="1"/>
</dbReference>
<dbReference type="Gene3D" id="2.60.40.10">
    <property type="entry name" value="Immunoglobulins"/>
    <property type="match status" value="1"/>
</dbReference>
<evidence type="ECO:0000256" key="2">
    <source>
        <dbReference type="SAM" id="MobiDB-lite"/>
    </source>
</evidence>
<feature type="region of interest" description="Disordered" evidence="2">
    <location>
        <begin position="1"/>
        <end position="355"/>
    </location>
</feature>
<dbReference type="InterPro" id="IPR014756">
    <property type="entry name" value="Ig_E-set"/>
</dbReference>
<feature type="region of interest" description="Disordered" evidence="2">
    <location>
        <begin position="798"/>
        <end position="833"/>
    </location>
</feature>
<feature type="compositionally biased region" description="Low complexity" evidence="2">
    <location>
        <begin position="248"/>
        <end position="274"/>
    </location>
</feature>
<feature type="compositionally biased region" description="Acidic residues" evidence="2">
    <location>
        <begin position="383"/>
        <end position="392"/>
    </location>
</feature>
<dbReference type="AlphaFoldDB" id="A0AAW0B8M4"/>
<dbReference type="InterPro" id="IPR013783">
    <property type="entry name" value="Ig-like_fold"/>
</dbReference>
<feature type="compositionally biased region" description="Basic residues" evidence="2">
    <location>
        <begin position="687"/>
        <end position="699"/>
    </location>
</feature>
<feature type="region of interest" description="Disordered" evidence="2">
    <location>
        <begin position="556"/>
        <end position="602"/>
    </location>
</feature>
<feature type="compositionally biased region" description="Basic and acidic residues" evidence="2">
    <location>
        <begin position="194"/>
        <end position="213"/>
    </location>
</feature>
<evidence type="ECO:0000256" key="1">
    <source>
        <dbReference type="ARBA" id="ARBA00010926"/>
    </source>
</evidence>
<dbReference type="GO" id="GO:0005737">
    <property type="term" value="C:cytoplasm"/>
    <property type="evidence" value="ECO:0007669"/>
    <property type="project" value="TreeGrafter"/>
</dbReference>
<protein>
    <submittedName>
        <fullName evidence="4">SNF1 kinase complex beta-subunit</fullName>
    </submittedName>
</protein>
<dbReference type="GO" id="GO:0007165">
    <property type="term" value="P:signal transduction"/>
    <property type="evidence" value="ECO:0007669"/>
    <property type="project" value="TreeGrafter"/>
</dbReference>
<feature type="domain" description="Association with the SNF1 complex (ASC)" evidence="3">
    <location>
        <begin position="49"/>
        <end position="897"/>
    </location>
</feature>
<dbReference type="PANTHER" id="PTHR10343:SF84">
    <property type="entry name" value="5'-AMP-ACTIVATED PROTEIN KINASE SUBUNIT BETA-1"/>
    <property type="match status" value="1"/>
</dbReference>
<feature type="compositionally biased region" description="Polar residues" evidence="2">
    <location>
        <begin position="819"/>
        <end position="833"/>
    </location>
</feature>
<feature type="compositionally biased region" description="Polar residues" evidence="2">
    <location>
        <begin position="569"/>
        <end position="582"/>
    </location>
</feature>
<comment type="caution">
    <text evidence="4">The sequence shown here is derived from an EMBL/GenBank/DDBJ whole genome shotgun (WGS) entry which is preliminary data.</text>
</comment>
<accession>A0AAW0B8M4</accession>
<dbReference type="InterPro" id="IPR050827">
    <property type="entry name" value="CRP1_MDG1_kinase"/>
</dbReference>
<proteinExistence type="inferred from homology"/>
<dbReference type="GO" id="GO:0005634">
    <property type="term" value="C:nucleus"/>
    <property type="evidence" value="ECO:0007669"/>
    <property type="project" value="TreeGrafter"/>
</dbReference>
<feature type="region of interest" description="Disordered" evidence="2">
    <location>
        <begin position="381"/>
        <end position="405"/>
    </location>
</feature>
<keyword evidence="4" id="KW-0418">Kinase</keyword>
<dbReference type="InterPro" id="IPR032640">
    <property type="entry name" value="AMPK1_CBM"/>
</dbReference>
<comment type="similarity">
    <text evidence="1">Belongs to the 5'-AMP-activated protein kinase beta subunit family.</text>
</comment>
<evidence type="ECO:0000313" key="5">
    <source>
        <dbReference type="Proteomes" id="UP001362999"/>
    </source>
</evidence>
<feature type="compositionally biased region" description="Low complexity" evidence="2">
    <location>
        <begin position="556"/>
        <end position="568"/>
    </location>
</feature>
<dbReference type="Proteomes" id="UP001362999">
    <property type="component" value="Unassembled WGS sequence"/>
</dbReference>
<sequence>MISRRPGTPSNNNNNTASTAGDGSPTSSRARDKEREKDKGKEEKDREKGKDKDKRNGTDTPVLRPNRKSIDLPGLNTFGGAANSSAANNVGGMTSGGGVNSSGNSASGRSSRGNSRMHVHGGGSRIVERGRTWLGRSGGGGGGSGGQGGGGGGRGRGATPPRSAAIAIPVRANGGVGNGSDTLETGYGQYAREGIARRKAEEREREREREQRRGRSRSRTRSRSQHQHLRAPSSSSRPPAHDGDGGEPSPSRSRSPNHNSRSRSPSRSSQSQQSRSDRYTDSERRGRSPYGHGQNGGRAPRGSPVSSAGAVERERENRERERERYEREALYGPDAHGNGNTSADGQGGGGGKGGKKAYTPEVIFSSIPLTIGLNAFIGGAEGDGYEDDEDAENPALPASEGEVGMGMTGGAVGDEGLTGRARGVAAVVDEIVGSPPPPPAPLTPVEIVWRGPANAVYLIRAGDDDWMGRREMERVGAGGSAAASTVPFTTTIHLPPGTHHFRFIVDGQTVVAPPHEIPNAVDDQGFIANYVAVPGPVSPAPASASASSPLSASVSASTSAPVSAGTSAQTSATVSPSASTGGQKKRRRPSLPVQLPMQMHPDGSFWARSDAGGSGEDVRLAERVLARRGSMQQEGGSLGHAGGGGGFVLGRRGGATWTSEIPEALVRAAEQEEVWMNAQQTQVAGQHPHHHPSNHGHHYHHEEGGRGGRSRHIVLNGFVPEPTIPPAPRLPRHLERLILNRPSPGVVIPKVGNGAVVSGSSMNAVGVEATPSPELRVTTASGTDVSLPMASLAQMSSVSGASSDAGGSGSGVNGHANGTAQNPNLLSPNSHPQFGTRASVTAVGVPLIADDPSVLQTPSHAVLYHLCTSSIRDQTIAVGASTRYRQKYLTTVYYKPAGPVE</sequence>
<reference evidence="4 5" key="1">
    <citation type="journal article" date="2024" name="J Genomics">
        <title>Draft genome sequencing and assembly of Favolaschia claudopus CIRM-BRFM 2984 isolated from oak limbs.</title>
        <authorList>
            <person name="Navarro D."/>
            <person name="Drula E."/>
            <person name="Chaduli D."/>
            <person name="Cazenave R."/>
            <person name="Ahrendt S."/>
            <person name="Wang J."/>
            <person name="Lipzen A."/>
            <person name="Daum C."/>
            <person name="Barry K."/>
            <person name="Grigoriev I.V."/>
            <person name="Favel A."/>
            <person name="Rosso M.N."/>
            <person name="Martin F."/>
        </authorList>
    </citation>
    <scope>NUCLEOTIDE SEQUENCE [LARGE SCALE GENOMIC DNA]</scope>
    <source>
        <strain evidence="4 5">CIRM-BRFM 2984</strain>
    </source>
</reference>
<dbReference type="SMART" id="SM01010">
    <property type="entry name" value="AMPKBI"/>
    <property type="match status" value="1"/>
</dbReference>
<name>A0AAW0B8M4_9AGAR</name>
<dbReference type="PANTHER" id="PTHR10343">
    <property type="entry name" value="5'-AMP-ACTIVATED PROTEIN KINASE , BETA SUBUNIT"/>
    <property type="match status" value="1"/>
</dbReference>
<keyword evidence="4" id="KW-0808">Transferase</keyword>
<dbReference type="SUPFAM" id="SSF81296">
    <property type="entry name" value="E set domains"/>
    <property type="match status" value="1"/>
</dbReference>
<dbReference type="EMBL" id="JAWWNJ010000037">
    <property type="protein sequence ID" value="KAK7022134.1"/>
    <property type="molecule type" value="Genomic_DNA"/>
</dbReference>
<dbReference type="GO" id="GO:0016301">
    <property type="term" value="F:kinase activity"/>
    <property type="evidence" value="ECO:0007669"/>
    <property type="project" value="UniProtKB-KW"/>
</dbReference>
<dbReference type="InterPro" id="IPR006828">
    <property type="entry name" value="ASC_dom"/>
</dbReference>
<feature type="compositionally biased region" description="Basic and acidic residues" evidence="2">
    <location>
        <begin position="275"/>
        <end position="286"/>
    </location>
</feature>
<evidence type="ECO:0000313" key="4">
    <source>
        <dbReference type="EMBL" id="KAK7022134.1"/>
    </source>
</evidence>
<feature type="compositionally biased region" description="Low complexity" evidence="2">
    <location>
        <begin position="79"/>
        <end position="92"/>
    </location>
</feature>
<feature type="region of interest" description="Disordered" evidence="2">
    <location>
        <begin position="684"/>
        <end position="709"/>
    </location>
</feature>
<dbReference type="InterPro" id="IPR037256">
    <property type="entry name" value="ASC_dom_sf"/>
</dbReference>
<feature type="compositionally biased region" description="Basic and acidic residues" evidence="2">
    <location>
        <begin position="311"/>
        <end position="329"/>
    </location>
</feature>
<dbReference type="GO" id="GO:0019901">
    <property type="term" value="F:protein kinase binding"/>
    <property type="evidence" value="ECO:0007669"/>
    <property type="project" value="TreeGrafter"/>
</dbReference>
<dbReference type="GO" id="GO:0031588">
    <property type="term" value="C:nucleotide-activated protein kinase complex"/>
    <property type="evidence" value="ECO:0007669"/>
    <property type="project" value="TreeGrafter"/>
</dbReference>
<dbReference type="SUPFAM" id="SSF160219">
    <property type="entry name" value="AMPKBI-like"/>
    <property type="match status" value="1"/>
</dbReference>
<dbReference type="Pfam" id="PF04739">
    <property type="entry name" value="AMPKBI"/>
    <property type="match status" value="1"/>
</dbReference>
<feature type="compositionally biased region" description="Gly residues" evidence="2">
    <location>
        <begin position="136"/>
        <end position="156"/>
    </location>
</feature>
<feature type="compositionally biased region" description="Basic and acidic residues" evidence="2">
    <location>
        <begin position="29"/>
        <end position="57"/>
    </location>
</feature>
<organism evidence="4 5">
    <name type="scientific">Favolaschia claudopus</name>
    <dbReference type="NCBI Taxonomy" id="2862362"/>
    <lineage>
        <taxon>Eukaryota</taxon>
        <taxon>Fungi</taxon>
        <taxon>Dikarya</taxon>
        <taxon>Basidiomycota</taxon>
        <taxon>Agaricomycotina</taxon>
        <taxon>Agaricomycetes</taxon>
        <taxon>Agaricomycetidae</taxon>
        <taxon>Agaricales</taxon>
        <taxon>Marasmiineae</taxon>
        <taxon>Mycenaceae</taxon>
        <taxon>Favolaschia</taxon>
    </lineage>
</organism>
<dbReference type="Gene3D" id="6.20.250.60">
    <property type="match status" value="1"/>
</dbReference>